<feature type="compositionally biased region" description="Basic and acidic residues" evidence="4">
    <location>
        <begin position="476"/>
        <end position="501"/>
    </location>
</feature>
<evidence type="ECO:0000313" key="11">
    <source>
        <dbReference type="Proteomes" id="UP000309601"/>
    </source>
</evidence>
<evidence type="ECO:0000313" key="5">
    <source>
        <dbReference type="EMBL" id="TIB80131.1"/>
    </source>
</evidence>
<feature type="compositionally biased region" description="Polar residues" evidence="4">
    <location>
        <begin position="104"/>
        <end position="126"/>
    </location>
</feature>
<evidence type="ECO:0000256" key="1">
    <source>
        <dbReference type="ARBA" id="ARBA00004123"/>
    </source>
</evidence>
<protein>
    <recommendedName>
        <fullName evidence="13">Paf1-domain-containing protein</fullName>
    </recommendedName>
</protein>
<dbReference type="Proteomes" id="UP000305362">
    <property type="component" value="Unassembled WGS sequence"/>
</dbReference>
<evidence type="ECO:0000256" key="2">
    <source>
        <dbReference type="ARBA" id="ARBA00007560"/>
    </source>
</evidence>
<name>A0A4T0PEK3_9BASI</name>
<dbReference type="Proteomes" id="UP000307169">
    <property type="component" value="Unassembled WGS sequence"/>
</dbReference>
<keyword evidence="3" id="KW-0539">Nucleus</keyword>
<feature type="region of interest" description="Disordered" evidence="4">
    <location>
        <begin position="398"/>
        <end position="658"/>
    </location>
</feature>
<dbReference type="GO" id="GO:0016593">
    <property type="term" value="C:Cdc73/Paf1 complex"/>
    <property type="evidence" value="ECO:0007669"/>
    <property type="project" value="InterPro"/>
</dbReference>
<evidence type="ECO:0000256" key="3">
    <source>
        <dbReference type="ARBA" id="ARBA00023242"/>
    </source>
</evidence>
<evidence type="ECO:0000313" key="7">
    <source>
        <dbReference type="EMBL" id="TIC71388.1"/>
    </source>
</evidence>
<dbReference type="Proteomes" id="UP000309601">
    <property type="component" value="Unassembled WGS sequence"/>
</dbReference>
<dbReference type="Pfam" id="PF03985">
    <property type="entry name" value="Paf1"/>
    <property type="match status" value="1"/>
</dbReference>
<dbReference type="EMBL" id="SPRH01000001">
    <property type="protein sequence ID" value="TIC05086.1"/>
    <property type="molecule type" value="Genomic_DNA"/>
</dbReference>
<evidence type="ECO:0000313" key="8">
    <source>
        <dbReference type="EMBL" id="TIC71626.1"/>
    </source>
</evidence>
<dbReference type="PANTHER" id="PTHR23188">
    <property type="entry name" value="RNA POLYMERASE II-ASSOCIATED FACTOR 1 HOMOLOG"/>
    <property type="match status" value="1"/>
</dbReference>
<dbReference type="Proteomes" id="UP000310685">
    <property type="component" value="Unassembled WGS sequence"/>
</dbReference>
<evidence type="ECO:0000313" key="9">
    <source>
        <dbReference type="Proteomes" id="UP000305362"/>
    </source>
</evidence>
<feature type="compositionally biased region" description="Basic and acidic residues" evidence="4">
    <location>
        <begin position="641"/>
        <end position="651"/>
    </location>
</feature>
<dbReference type="InterPro" id="IPR007133">
    <property type="entry name" value="RNA_pol_II-assoc_Paf1"/>
</dbReference>
<dbReference type="GO" id="GO:0000993">
    <property type="term" value="F:RNA polymerase II complex binding"/>
    <property type="evidence" value="ECO:0007669"/>
    <property type="project" value="TreeGrafter"/>
</dbReference>
<evidence type="ECO:0000313" key="10">
    <source>
        <dbReference type="Proteomes" id="UP000307169"/>
    </source>
</evidence>
<dbReference type="OrthoDB" id="10260285at2759"/>
<feature type="region of interest" description="Disordered" evidence="4">
    <location>
        <begin position="103"/>
        <end position="126"/>
    </location>
</feature>
<feature type="compositionally biased region" description="Basic and acidic residues" evidence="4">
    <location>
        <begin position="510"/>
        <end position="533"/>
    </location>
</feature>
<evidence type="ECO:0000313" key="12">
    <source>
        <dbReference type="Proteomes" id="UP000310685"/>
    </source>
</evidence>
<comment type="caution">
    <text evidence="5">The sequence shown here is derived from an EMBL/GenBank/DDBJ whole genome shotgun (WGS) entry which is preliminary data.</text>
</comment>
<dbReference type="GO" id="GO:0003682">
    <property type="term" value="F:chromatin binding"/>
    <property type="evidence" value="ECO:0007669"/>
    <property type="project" value="TreeGrafter"/>
</dbReference>
<organism evidence="5 12">
    <name type="scientific">Wallemia mellicola</name>
    <dbReference type="NCBI Taxonomy" id="1708541"/>
    <lineage>
        <taxon>Eukaryota</taxon>
        <taxon>Fungi</taxon>
        <taxon>Dikarya</taxon>
        <taxon>Basidiomycota</taxon>
        <taxon>Wallemiomycotina</taxon>
        <taxon>Wallemiomycetes</taxon>
        <taxon>Wallemiales</taxon>
        <taxon>Wallemiaceae</taxon>
        <taxon>Wallemia</taxon>
    </lineage>
</organism>
<comment type="subcellular location">
    <subcellularLocation>
        <location evidence="1">Nucleus</location>
    </subcellularLocation>
</comment>
<dbReference type="EMBL" id="SPRW01000001">
    <property type="protein sequence ID" value="TIC71388.1"/>
    <property type="molecule type" value="Genomic_DNA"/>
</dbReference>
<comment type="similarity">
    <text evidence="2">Belongs to the PAF1 family.</text>
</comment>
<evidence type="ECO:0008006" key="13">
    <source>
        <dbReference type="Google" id="ProtNLM"/>
    </source>
</evidence>
<evidence type="ECO:0000313" key="6">
    <source>
        <dbReference type="EMBL" id="TIC05086.1"/>
    </source>
</evidence>
<dbReference type="PANTHER" id="PTHR23188:SF12">
    <property type="entry name" value="RNA POLYMERASE II-ASSOCIATED FACTOR 1 HOMOLOG"/>
    <property type="match status" value="1"/>
</dbReference>
<proteinExistence type="inferred from homology"/>
<dbReference type="AlphaFoldDB" id="A0A4T0PEK3"/>
<evidence type="ECO:0000256" key="4">
    <source>
        <dbReference type="SAM" id="MobiDB-lite"/>
    </source>
</evidence>
<dbReference type="EMBL" id="SPRC01000018">
    <property type="protein sequence ID" value="TIB80131.1"/>
    <property type="molecule type" value="Genomic_DNA"/>
</dbReference>
<reference evidence="9 10" key="1">
    <citation type="submission" date="2019-03" db="EMBL/GenBank/DDBJ databases">
        <title>Sequencing 25 genomes of Wallemia mellicola.</title>
        <authorList>
            <person name="Gostincar C."/>
        </authorList>
    </citation>
    <scope>NUCLEOTIDE SEQUENCE [LARGE SCALE GENOMIC DNA]</scope>
    <source>
        <strain evidence="6 10">EXF-1262</strain>
        <strain evidence="7 11">EXF-1274</strain>
        <strain evidence="8 9">EXF-1277</strain>
        <strain evidence="5 12">EXF-6152</strain>
    </source>
</reference>
<dbReference type="EMBL" id="SPRV01000002">
    <property type="protein sequence ID" value="TIC71626.1"/>
    <property type="molecule type" value="Genomic_DNA"/>
</dbReference>
<gene>
    <name evidence="7" type="ORF">E3Q02_00044</name>
    <name evidence="8" type="ORF">E3Q03_00404</name>
    <name evidence="6" type="ORF">E3Q17_00008</name>
    <name evidence="5" type="ORF">E3Q22_02079</name>
</gene>
<dbReference type="GO" id="GO:0006368">
    <property type="term" value="P:transcription elongation by RNA polymerase II"/>
    <property type="evidence" value="ECO:0007669"/>
    <property type="project" value="InterPro"/>
</dbReference>
<sequence>MSKSKYDLIVRTRYQNPIPAPKFGPKLINLEPSLERLSEYDFSAPLVAEQPHPMIVDAESGMPLQLQQFAELWDDEDEEDQLELNPKEEVELDDEDLDLLVDPSQISNQRSANTSGASTPIDRTSNSSNTAWLYKSKYSNNTDLNEKRITHNRAALNRLKSQEVKVFDDSPEGRAQEIESTFRFEPTSVHQLDDKELSEIKHPQKKHLKAVDTYDFLPDFETFANDYFIMRFADDPSDRNTSSDPRLHNGILRPRYNEQGETWLQYYLPENDEQYTLLRSKLESNSLPENIEEQERVIYNYIREYNITNEQKDMTDLLLMFDDGLSKQPGSSIVNSSLASARPRGKGVYYKNMPTRMTLKKRRPKDEEDEEKWDKIQLGLEPLNEEEVNDRISVEDYFMPGGAQRAVAKKEEEKRIEEAEKEEEKLRIKAEKIQQKQEVERERKAAMEEQARKEEEEKGSAALKEKSDESDDEDFADKQDKDEDKSDAGSDNMNKEVERDGSGSPESDNENDKFNNEAVSKEIDEAISREVDQRQGSNPTREVDNGDNESDVQKDANVDDSQDVEMKAATPPIEESPKDVTSTENAETSKENGDSQMEDVQESDKQAAQENPVPAISDESVQKAGSPKDTLKEATAGISESGDKPSAHDSQPEQQGNA</sequence>
<accession>A0A4T0PEK3</accession>
<feature type="compositionally biased region" description="Basic and acidic residues" evidence="4">
    <location>
        <begin position="408"/>
        <end position="467"/>
    </location>
</feature>